<dbReference type="RefSeq" id="WP_118914839.1">
    <property type="nucleotide sequence ID" value="NZ_CBCRVH010000012.1"/>
</dbReference>
<organism evidence="2 3">
    <name type="scientific">Dermacoccus abyssi</name>
    <dbReference type="NCBI Taxonomy" id="322596"/>
    <lineage>
        <taxon>Bacteria</taxon>
        <taxon>Bacillati</taxon>
        <taxon>Actinomycetota</taxon>
        <taxon>Actinomycetes</taxon>
        <taxon>Micrococcales</taxon>
        <taxon>Dermacoccaceae</taxon>
        <taxon>Dermacoccus</taxon>
    </lineage>
</organism>
<proteinExistence type="predicted"/>
<feature type="transmembrane region" description="Helical" evidence="1">
    <location>
        <begin position="58"/>
        <end position="78"/>
    </location>
</feature>
<keyword evidence="1" id="KW-0812">Transmembrane</keyword>
<name>A0A417Z1D1_9MICO</name>
<keyword evidence="1" id="KW-1133">Transmembrane helix</keyword>
<keyword evidence="1" id="KW-0472">Membrane</keyword>
<feature type="transmembrane region" description="Helical" evidence="1">
    <location>
        <begin position="35"/>
        <end position="52"/>
    </location>
</feature>
<evidence type="ECO:0000313" key="2">
    <source>
        <dbReference type="EMBL" id="RHW44010.1"/>
    </source>
</evidence>
<reference evidence="2 3" key="1">
    <citation type="submission" date="2018-08" db="EMBL/GenBank/DDBJ databases">
        <title>Whole genome sequence analysis of Dermacoccus abyssi bacteria isolated from Deep Mariana trench Micromonospora spp reveals genes involved in the environmental adaptation and production of secondary metabolites.</title>
        <authorList>
            <person name="Abdel-Mageed W.M."/>
            <person name="Lehri B."/>
            <person name="Nouioui I."/>
            <person name="Goodfellow I."/>
            <person name="Jaspars M."/>
            <person name="Karlyshev A."/>
        </authorList>
    </citation>
    <scope>NUCLEOTIDE SEQUENCE [LARGE SCALE GENOMIC DNA]</scope>
    <source>
        <strain evidence="2 3">MT1.1</strain>
    </source>
</reference>
<accession>A0A417Z1D1</accession>
<dbReference type="Proteomes" id="UP000285376">
    <property type="component" value="Unassembled WGS sequence"/>
</dbReference>
<evidence type="ECO:0000313" key="3">
    <source>
        <dbReference type="Proteomes" id="UP000285376"/>
    </source>
</evidence>
<evidence type="ECO:0000256" key="1">
    <source>
        <dbReference type="SAM" id="Phobius"/>
    </source>
</evidence>
<dbReference type="AlphaFoldDB" id="A0A417Z1D1"/>
<dbReference type="EMBL" id="QWLM01000021">
    <property type="protein sequence ID" value="RHW44010.1"/>
    <property type="molecule type" value="Genomic_DNA"/>
</dbReference>
<comment type="caution">
    <text evidence="2">The sequence shown here is derived from an EMBL/GenBank/DDBJ whole genome shotgun (WGS) entry which is preliminary data.</text>
</comment>
<sequence length="197" mass="21563">MVSSKPPEARRRNWKRADVVTYARALAYPFRGDRAASLSGIALLVVFALVVLPTGHRLLFQLALIPAALAVMMCAAGYRPITLRELTDIRATGLFHVSRSAVPDAAGVVILDPAYCRKQSRMWTRDRPRLPRAAVYFSQAPLDAVALAANGVSAEGALFAVVDLDALETRDIWRRHTGEIAITSPVRARVSESPTMR</sequence>
<gene>
    <name evidence="2" type="ORF">D1832_13720</name>
</gene>
<protein>
    <recommendedName>
        <fullName evidence="4">DUF3239 domain-containing protein</fullName>
    </recommendedName>
</protein>
<evidence type="ECO:0008006" key="4">
    <source>
        <dbReference type="Google" id="ProtNLM"/>
    </source>
</evidence>